<organism evidence="2 3">
    <name type="scientific">Clostridium taeniosporum</name>
    <dbReference type="NCBI Taxonomy" id="394958"/>
    <lineage>
        <taxon>Bacteria</taxon>
        <taxon>Bacillati</taxon>
        <taxon>Bacillota</taxon>
        <taxon>Clostridia</taxon>
        <taxon>Eubacteriales</taxon>
        <taxon>Clostridiaceae</taxon>
        <taxon>Clostridium</taxon>
    </lineage>
</organism>
<accession>A0A1D7XNS7</accession>
<feature type="transmembrane region" description="Helical" evidence="1">
    <location>
        <begin position="6"/>
        <end position="23"/>
    </location>
</feature>
<keyword evidence="1" id="KW-0472">Membrane</keyword>
<dbReference type="KEGG" id="ctae:BGI42_14700"/>
<dbReference type="Pfam" id="PF12841">
    <property type="entry name" value="YvrJ"/>
    <property type="match status" value="1"/>
</dbReference>
<geneLocation type="plasmid" evidence="3">
    <name>pct2</name>
</geneLocation>
<keyword evidence="1" id="KW-1133">Transmembrane helix</keyword>
<protein>
    <submittedName>
        <fullName evidence="2">YvrJ family protein</fullName>
    </submittedName>
</protein>
<gene>
    <name evidence="2" type="ORF">BGI42_14700</name>
</gene>
<dbReference type="Proteomes" id="UP000094652">
    <property type="component" value="Plasmid pCt2"/>
</dbReference>
<dbReference type="RefSeq" id="WP_069681112.1">
    <property type="nucleotide sequence ID" value="NZ_CP017255.2"/>
</dbReference>
<proteinExistence type="predicted"/>
<dbReference type="OrthoDB" id="2662123at2"/>
<dbReference type="InterPro" id="IPR024419">
    <property type="entry name" value="YvrJ"/>
</dbReference>
<keyword evidence="2" id="KW-0614">Plasmid</keyword>
<sequence>MEDMVMLITNVGFPIAVASYLLIRFEAKIDALTISINGLTNVVLNKDKGDDNVCKS</sequence>
<evidence type="ECO:0000256" key="1">
    <source>
        <dbReference type="SAM" id="Phobius"/>
    </source>
</evidence>
<name>A0A1D7XNS7_9CLOT</name>
<dbReference type="EMBL" id="CP017255">
    <property type="protein sequence ID" value="AOR24993.1"/>
    <property type="molecule type" value="Genomic_DNA"/>
</dbReference>
<evidence type="ECO:0000313" key="2">
    <source>
        <dbReference type="EMBL" id="AOR24993.1"/>
    </source>
</evidence>
<reference evidence="3" key="1">
    <citation type="submission" date="2016-09" db="EMBL/GenBank/DDBJ databases">
        <title>Genomics of Clostridium taeniosporum, an organism which forms endospores with ribbon-like appendages.</title>
        <authorList>
            <person name="Walker J.R."/>
        </authorList>
    </citation>
    <scope>NUCLEOTIDE SEQUENCE [LARGE SCALE GENOMIC DNA]</scope>
    <source>
        <strain evidence="3">1/k</strain>
        <plasmid evidence="3">Plasmid pct2</plasmid>
    </source>
</reference>
<keyword evidence="3" id="KW-1185">Reference proteome</keyword>
<evidence type="ECO:0000313" key="3">
    <source>
        <dbReference type="Proteomes" id="UP000094652"/>
    </source>
</evidence>
<dbReference type="AlphaFoldDB" id="A0A1D7XNS7"/>
<keyword evidence="1" id="KW-0812">Transmembrane</keyword>